<dbReference type="SMART" id="SM00320">
    <property type="entry name" value="WD40"/>
    <property type="match status" value="5"/>
</dbReference>
<dbReference type="GeneID" id="30027037"/>
<dbReference type="Proteomes" id="UP000092555">
    <property type="component" value="Unassembled WGS sequence"/>
</dbReference>
<dbReference type="SUPFAM" id="SSF50978">
    <property type="entry name" value="WD40 repeat-like"/>
    <property type="match status" value="1"/>
</dbReference>
<dbReference type="InterPro" id="IPR036322">
    <property type="entry name" value="WD40_repeat_dom_sf"/>
</dbReference>
<dbReference type="OrthoDB" id="189968at2759"/>
<keyword evidence="8" id="KW-1185">Reference proteome</keyword>
<accession>A0A1A0HAU8</accession>
<evidence type="ECO:0000256" key="3">
    <source>
        <dbReference type="ARBA" id="ARBA00022737"/>
    </source>
</evidence>
<feature type="repeat" description="WD" evidence="5">
    <location>
        <begin position="203"/>
        <end position="244"/>
    </location>
</feature>
<sequence length="516" mass="55703">MAGDPFLSDPARKRKRPARGAPGGKGSRGNARATRDSDISSGSEDMDSDSDSTHKHERDDGDVSSGEEFAEENAADKRRRLAKQYLHNLKQQQIQGDDFDAQDLDDELVARRLQDDVAENRGKMYKMLGATVAQQEASRRVLTARVGLKNVTGVAVHYPHVYTVSKDMELVKWTAGRHGKPRRARHCRGGPRFAAVDAKNPAANHHHGAINCVAASPDGRFVVTGGQDARLVIWALESLACLKVLPTRAPVTALAFRRGSDQLYAACADLRIRTYSVAQHAQLETLYGHQDTIVGISALAREGCVSVGSRDKTAMYWKIAEETRLTFRGGDGDGAGKPAKPGKPAAPLHCEGSIEAVAMVDETHFVTGSDNGSVSFWSLGKKKALHTQRLAHGVVPPPPPARASAEDSAALAARQVPPSQPHWITAVWAVPYSDLFVTGSHSGAVHLWRIDSASFRTFALVGSVPVKGCVVLIDGAELADPKRLVVYIATSKEHRLGRWLGPVPGRNAVVSVEFDL</sequence>
<keyword evidence="4" id="KW-0539">Nucleus</keyword>
<dbReference type="InterPro" id="IPR015943">
    <property type="entry name" value="WD40/YVTN_repeat-like_dom_sf"/>
</dbReference>
<dbReference type="STRING" id="869754.A0A1A0HAU8"/>
<evidence type="ECO:0000313" key="8">
    <source>
        <dbReference type="Proteomes" id="UP000092555"/>
    </source>
</evidence>
<evidence type="ECO:0000256" key="2">
    <source>
        <dbReference type="ARBA" id="ARBA00022574"/>
    </source>
</evidence>
<comment type="caution">
    <text evidence="7">The sequence shown here is derived from an EMBL/GenBank/DDBJ whole genome shotgun (WGS) entry which is preliminary data.</text>
</comment>
<dbReference type="GO" id="GO:0032040">
    <property type="term" value="C:small-subunit processome"/>
    <property type="evidence" value="ECO:0007669"/>
    <property type="project" value="EnsemblFungi"/>
</dbReference>
<dbReference type="PANTHER" id="PTHR19865">
    <property type="entry name" value="U3 SMALL NUCLEOLAR RNA INTERACTING PROTEIN 2"/>
    <property type="match status" value="1"/>
</dbReference>
<dbReference type="GO" id="GO:0034511">
    <property type="term" value="F:U3 snoRNA binding"/>
    <property type="evidence" value="ECO:0007669"/>
    <property type="project" value="EnsemblFungi"/>
</dbReference>
<dbReference type="InterPro" id="IPR039241">
    <property type="entry name" value="Rrp9-like"/>
</dbReference>
<dbReference type="PROSITE" id="PS50082">
    <property type="entry name" value="WD_REPEATS_2"/>
    <property type="match status" value="1"/>
</dbReference>
<dbReference type="Pfam" id="PF00400">
    <property type="entry name" value="WD40"/>
    <property type="match status" value="1"/>
</dbReference>
<proteinExistence type="predicted"/>
<dbReference type="AlphaFoldDB" id="A0A1A0HAU8"/>
<keyword evidence="3" id="KW-0677">Repeat</keyword>
<dbReference type="Gene3D" id="2.130.10.10">
    <property type="entry name" value="YVTN repeat-like/Quinoprotein amine dehydrogenase"/>
    <property type="match status" value="1"/>
</dbReference>
<evidence type="ECO:0000313" key="7">
    <source>
        <dbReference type="EMBL" id="OBA21120.1"/>
    </source>
</evidence>
<dbReference type="PANTHER" id="PTHR19865:SF0">
    <property type="entry name" value="U3 SMALL NUCLEOLAR RNA-INTERACTING PROTEIN 2"/>
    <property type="match status" value="1"/>
</dbReference>
<dbReference type="GO" id="GO:0000472">
    <property type="term" value="P:endonucleolytic cleavage to generate mature 5'-end of SSU-rRNA from (SSU-rRNA, 5.8S rRNA, LSU-rRNA)"/>
    <property type="evidence" value="ECO:0007669"/>
    <property type="project" value="EnsemblFungi"/>
</dbReference>
<evidence type="ECO:0000256" key="6">
    <source>
        <dbReference type="SAM" id="MobiDB-lite"/>
    </source>
</evidence>
<comment type="subcellular location">
    <subcellularLocation>
        <location evidence="1">Nucleus</location>
    </subcellularLocation>
</comment>
<protein>
    <submittedName>
        <fullName evidence="7">Component of small subunit processosome</fullName>
    </submittedName>
</protein>
<dbReference type="PROSITE" id="PS50294">
    <property type="entry name" value="WD_REPEATS_REGION"/>
    <property type="match status" value="1"/>
</dbReference>
<evidence type="ECO:0000256" key="5">
    <source>
        <dbReference type="PROSITE-ProRule" id="PRU00221"/>
    </source>
</evidence>
<dbReference type="InterPro" id="IPR001680">
    <property type="entry name" value="WD40_rpt"/>
</dbReference>
<dbReference type="GO" id="GO:0000480">
    <property type="term" value="P:endonucleolytic cleavage in 5'-ETS of tricistronic rRNA transcript (SSU-rRNA, 5.8S rRNA, LSU-rRNA)"/>
    <property type="evidence" value="ECO:0007669"/>
    <property type="project" value="EnsemblFungi"/>
</dbReference>
<dbReference type="EMBL" id="LXTC01000003">
    <property type="protein sequence ID" value="OBA21120.1"/>
    <property type="molecule type" value="Genomic_DNA"/>
</dbReference>
<organism evidence="7 8">
    <name type="scientific">Metschnikowia bicuspidata var. bicuspidata NRRL YB-4993</name>
    <dbReference type="NCBI Taxonomy" id="869754"/>
    <lineage>
        <taxon>Eukaryota</taxon>
        <taxon>Fungi</taxon>
        <taxon>Dikarya</taxon>
        <taxon>Ascomycota</taxon>
        <taxon>Saccharomycotina</taxon>
        <taxon>Pichiomycetes</taxon>
        <taxon>Metschnikowiaceae</taxon>
        <taxon>Metschnikowia</taxon>
    </lineage>
</organism>
<dbReference type="GO" id="GO:0000447">
    <property type="term" value="P:endonucleolytic cleavage in ITS1 to separate SSU-rRNA from 5.8S rRNA and LSU-rRNA from tricistronic rRNA transcript (SSU-rRNA, 5.8S rRNA, LSU-rRNA)"/>
    <property type="evidence" value="ECO:0007669"/>
    <property type="project" value="EnsemblFungi"/>
</dbReference>
<feature type="region of interest" description="Disordered" evidence="6">
    <location>
        <begin position="1"/>
        <end position="75"/>
    </location>
</feature>
<gene>
    <name evidence="7" type="ORF">METBIDRAFT_11688</name>
</gene>
<dbReference type="RefSeq" id="XP_018711630.1">
    <property type="nucleotide sequence ID" value="XM_018854061.1"/>
</dbReference>
<evidence type="ECO:0000256" key="1">
    <source>
        <dbReference type="ARBA" id="ARBA00004123"/>
    </source>
</evidence>
<keyword evidence="2 5" id="KW-0853">WD repeat</keyword>
<reference evidence="7 8" key="1">
    <citation type="submission" date="2016-05" db="EMBL/GenBank/DDBJ databases">
        <title>Comparative genomics of biotechnologically important yeasts.</title>
        <authorList>
            <consortium name="DOE Joint Genome Institute"/>
            <person name="Riley R."/>
            <person name="Haridas S."/>
            <person name="Wolfe K.H."/>
            <person name="Lopes M.R."/>
            <person name="Hittinger C.T."/>
            <person name="Goker M."/>
            <person name="Salamov A."/>
            <person name="Wisecaver J."/>
            <person name="Long T.M."/>
            <person name="Aerts A.L."/>
            <person name="Barry K."/>
            <person name="Choi C."/>
            <person name="Clum A."/>
            <person name="Coughlan A.Y."/>
            <person name="Deshpande S."/>
            <person name="Douglass A.P."/>
            <person name="Hanson S.J."/>
            <person name="Klenk H.-P."/>
            <person name="LaButti K."/>
            <person name="Lapidus A."/>
            <person name="Lindquist E."/>
            <person name="Lipzen A."/>
            <person name="Meier-kolthoff J.P."/>
            <person name="Ohm R.A."/>
            <person name="Otillar R.P."/>
            <person name="Pangilinan J."/>
            <person name="Peng Y."/>
            <person name="Rokas A."/>
            <person name="Rosa C.A."/>
            <person name="Scheuner C."/>
            <person name="Sibirny A.A."/>
            <person name="Slot J.C."/>
            <person name="Stielow J.B."/>
            <person name="Sun H."/>
            <person name="Kurtzman C.P."/>
            <person name="Blackwell M."/>
            <person name="Grigoriev I.V."/>
            <person name="Jeffries T.W."/>
        </authorList>
    </citation>
    <scope>NUCLEOTIDE SEQUENCE [LARGE SCALE GENOMIC DNA]</scope>
    <source>
        <strain evidence="7 8">NRRL YB-4993</strain>
    </source>
</reference>
<dbReference type="GO" id="GO:0031428">
    <property type="term" value="C:box C/D methylation guide snoRNP complex"/>
    <property type="evidence" value="ECO:0007669"/>
    <property type="project" value="EnsemblFungi"/>
</dbReference>
<evidence type="ECO:0000256" key="4">
    <source>
        <dbReference type="ARBA" id="ARBA00023242"/>
    </source>
</evidence>
<name>A0A1A0HAU8_9ASCO</name>
<feature type="compositionally biased region" description="Basic and acidic residues" evidence="6">
    <location>
        <begin position="51"/>
        <end position="61"/>
    </location>
</feature>